<organism evidence="2 3">
    <name type="scientific">Roseateles aquae</name>
    <dbReference type="NCBI Taxonomy" id="3077235"/>
    <lineage>
        <taxon>Bacteria</taxon>
        <taxon>Pseudomonadati</taxon>
        <taxon>Pseudomonadota</taxon>
        <taxon>Betaproteobacteria</taxon>
        <taxon>Burkholderiales</taxon>
        <taxon>Sphaerotilaceae</taxon>
        <taxon>Roseateles</taxon>
    </lineage>
</organism>
<feature type="region of interest" description="Disordered" evidence="1">
    <location>
        <begin position="1"/>
        <end position="118"/>
    </location>
</feature>
<dbReference type="RefSeq" id="WP_315650630.1">
    <property type="nucleotide sequence ID" value="NZ_JAVXZY010000004.1"/>
</dbReference>
<evidence type="ECO:0000313" key="2">
    <source>
        <dbReference type="EMBL" id="MDT9000081.1"/>
    </source>
</evidence>
<feature type="compositionally biased region" description="Low complexity" evidence="1">
    <location>
        <begin position="55"/>
        <end position="96"/>
    </location>
</feature>
<dbReference type="Proteomes" id="UP001246372">
    <property type="component" value="Unassembled WGS sequence"/>
</dbReference>
<reference evidence="2" key="1">
    <citation type="submission" date="2023-09" db="EMBL/GenBank/DDBJ databases">
        <title>Paucibacter sp. APW11 Genome sequencing and assembly.</title>
        <authorList>
            <person name="Kim I."/>
        </authorList>
    </citation>
    <scope>NUCLEOTIDE SEQUENCE</scope>
    <source>
        <strain evidence="2">APW11</strain>
    </source>
</reference>
<comment type="caution">
    <text evidence="2">The sequence shown here is derived from an EMBL/GenBank/DDBJ whole genome shotgun (WGS) entry which is preliminary data.</text>
</comment>
<gene>
    <name evidence="2" type="ORF">RQP53_12465</name>
</gene>
<feature type="compositionally biased region" description="Polar residues" evidence="1">
    <location>
        <begin position="1"/>
        <end position="17"/>
    </location>
</feature>
<protein>
    <recommendedName>
        <fullName evidence="4">EF-hand domain-containing protein</fullName>
    </recommendedName>
</protein>
<name>A0ABU3PBY8_9BURK</name>
<evidence type="ECO:0000256" key="1">
    <source>
        <dbReference type="SAM" id="MobiDB-lite"/>
    </source>
</evidence>
<accession>A0ABU3PBY8</accession>
<evidence type="ECO:0000313" key="3">
    <source>
        <dbReference type="Proteomes" id="UP001246372"/>
    </source>
</evidence>
<sequence length="152" mass="15490">MVASLSTPSVTSATPGSLKQALDPASRLRPKAEQATEGESTQVSISAEALKQAEQEPVQAVAAEARPAQPARAPETPAPQAQNSSASAAAAQLPASGGRGGLPEAAYRPADGNKDGLVSVLEQEAYDFEHPSLEKPADSSALKAYADVARNS</sequence>
<dbReference type="EMBL" id="JAVXZY010000004">
    <property type="protein sequence ID" value="MDT9000081.1"/>
    <property type="molecule type" value="Genomic_DNA"/>
</dbReference>
<evidence type="ECO:0008006" key="4">
    <source>
        <dbReference type="Google" id="ProtNLM"/>
    </source>
</evidence>
<keyword evidence="3" id="KW-1185">Reference proteome</keyword>
<proteinExistence type="predicted"/>